<dbReference type="Proteomes" id="UP000663828">
    <property type="component" value="Unassembled WGS sequence"/>
</dbReference>
<evidence type="ECO:0000256" key="7">
    <source>
        <dbReference type="ARBA" id="ARBA00047597"/>
    </source>
</evidence>
<keyword evidence="9" id="KW-0521">NADP</keyword>
<keyword evidence="4" id="KW-0548">Nucleotidyltransferase</keyword>
<dbReference type="SUPFAM" id="SSF48452">
    <property type="entry name" value="TPR-like"/>
    <property type="match status" value="3"/>
</dbReference>
<evidence type="ECO:0000256" key="2">
    <source>
        <dbReference type="ARBA" id="ARBA00022676"/>
    </source>
</evidence>
<dbReference type="EMBL" id="CAJNOJ010000237">
    <property type="protein sequence ID" value="CAF1323858.1"/>
    <property type="molecule type" value="Genomic_DNA"/>
</dbReference>
<keyword evidence="9" id="KW-0520">NAD</keyword>
<evidence type="ECO:0000256" key="3">
    <source>
        <dbReference type="ARBA" id="ARBA00022679"/>
    </source>
</evidence>
<evidence type="ECO:0000256" key="5">
    <source>
        <dbReference type="ARBA" id="ARBA00022737"/>
    </source>
</evidence>
<dbReference type="Pfam" id="PF01129">
    <property type="entry name" value="ART"/>
    <property type="match status" value="1"/>
</dbReference>
<dbReference type="SMART" id="SM00028">
    <property type="entry name" value="TPR"/>
    <property type="match status" value="11"/>
</dbReference>
<evidence type="ECO:0000313" key="10">
    <source>
        <dbReference type="EMBL" id="CAF1323858.1"/>
    </source>
</evidence>
<evidence type="ECO:0000313" key="12">
    <source>
        <dbReference type="Proteomes" id="UP000663828"/>
    </source>
</evidence>
<comment type="similarity">
    <text evidence="1 9">Belongs to the Arg-specific ADP-ribosyltransferase family.</text>
</comment>
<reference evidence="11" key="1">
    <citation type="submission" date="2021-02" db="EMBL/GenBank/DDBJ databases">
        <authorList>
            <person name="Nowell W R."/>
        </authorList>
    </citation>
    <scope>NUCLEOTIDE SEQUENCE</scope>
</reference>
<keyword evidence="3 9" id="KW-0808">Transferase</keyword>
<dbReference type="GO" id="GO:0106274">
    <property type="term" value="F:NAD+-protein-arginine ADP-ribosyltransferase activity"/>
    <property type="evidence" value="ECO:0007669"/>
    <property type="project" value="UniProtKB-EC"/>
</dbReference>
<protein>
    <recommendedName>
        <fullName evidence="9">NAD(P)(+)--arginine ADP-ribosyltransferase</fullName>
        <ecNumber evidence="9">2.4.2.31</ecNumber>
    </recommendedName>
    <alternativeName>
        <fullName evidence="9">Mono(ADP-ribosyl)transferase</fullName>
    </alternativeName>
</protein>
<feature type="repeat" description="TPR" evidence="8">
    <location>
        <begin position="654"/>
        <end position="687"/>
    </location>
</feature>
<dbReference type="PROSITE" id="PS50293">
    <property type="entry name" value="TPR_REGION"/>
    <property type="match status" value="1"/>
</dbReference>
<dbReference type="InterPro" id="IPR019734">
    <property type="entry name" value="TPR_rpt"/>
</dbReference>
<dbReference type="PANTHER" id="PTHR45641">
    <property type="entry name" value="TETRATRICOPEPTIDE REPEAT PROTEIN (AFU_ORTHOLOGUE AFUA_6G03870)"/>
    <property type="match status" value="1"/>
</dbReference>
<dbReference type="AlphaFoldDB" id="A0A815PVR1"/>
<dbReference type="PANTHER" id="PTHR45641:SF1">
    <property type="entry name" value="AAA+ ATPASE DOMAIN-CONTAINING PROTEIN"/>
    <property type="match status" value="1"/>
</dbReference>
<dbReference type="Proteomes" id="UP000663852">
    <property type="component" value="Unassembled WGS sequence"/>
</dbReference>
<evidence type="ECO:0000256" key="9">
    <source>
        <dbReference type="RuleBase" id="RU361228"/>
    </source>
</evidence>
<name>A0A815PVR1_ADIRI</name>
<proteinExistence type="inferred from homology"/>
<keyword evidence="2 9" id="KW-0328">Glycosyltransferase</keyword>
<dbReference type="Pfam" id="PF13424">
    <property type="entry name" value="TPR_12"/>
    <property type="match status" value="4"/>
</dbReference>
<evidence type="ECO:0000256" key="6">
    <source>
        <dbReference type="ARBA" id="ARBA00022803"/>
    </source>
</evidence>
<evidence type="ECO:0000313" key="11">
    <source>
        <dbReference type="EMBL" id="CAF1454570.1"/>
    </source>
</evidence>
<dbReference type="GO" id="GO:0016779">
    <property type="term" value="F:nucleotidyltransferase activity"/>
    <property type="evidence" value="ECO:0007669"/>
    <property type="project" value="UniProtKB-KW"/>
</dbReference>
<sequence length="880" mass="101974">MDNYSFVWLHKIIDATNDADHQNSITNLRQVVHNVNTFDDMNNCVDFITNFESEVVFLIISIESTSDIIPLIHDLVQLKFIYVLGNVEDFSEMDVKQWSKIKGIYANITLICDSLRQMNRIYDQNTASVGFVELDDVLSTKSLNELDQSFMYTQILKEILLTIDFEREHIDEFLAGCHKADAEKFQKRKYSRDKAIWWYTSSDFIFGQVNKALRNMEVDIIIKMGFLIRDLHENLVALHLQQYPRPQQCSQLVVYRGQGLSQMDLDKLIKGGLISFNNFLSTSTDRSVSYMFAESNADNPDLFGIFFEIAIDLSNSSASFANIRCCSEHEEEDEILFSMHSIFRVTDIKRDNQPYEVNLTLTEDNDPELNALTKYIREETFPSERGWYRLGELLIKMGQFDKALQVYETMLKQTVDDEEKANIYLQLGSIVAAQGKQQEALLYYDRSLDLNQKNSSLNKITLVACYNNVTSVYHDMGQYSQALEYSKKTLESMKRYLPRTVVFEAHSLPMIEKSLEIFQNLPANHPHLAISYNNMSMTSFNIGEDFQALQYALKSFLINKKSLPLNHPDLAISYNNLGLINAKMNKYSAALFCYEKALEIYRETSPNHPQTATFCDNIAAVYSTLGHYSTALTYLQESFAIRGKTLDRNHPDIATSYNCIGSLYHHIGKYFEAISCYLRALEIYKDILPLNYHNLAICYNNIASAYNSDKKYWEALGYYKKTQQIYEEILRENNPDLAIFYNNIASVYDSLDEDSKALLYYSKALDFYQTKSRSPDPYLASIYNNIGMVYKKRNHQLEIALIYYDKSLQVKQKIFPSDYFDFALSYNNIGMVYYKMCNYSEAIQYYQRALEICQSNNLPPDHPYLATLRKNLARAYENEG</sequence>
<dbReference type="EC" id="2.4.2.31" evidence="9"/>
<evidence type="ECO:0000256" key="8">
    <source>
        <dbReference type="PROSITE-ProRule" id="PRU00339"/>
    </source>
</evidence>
<dbReference type="SUPFAM" id="SSF56399">
    <property type="entry name" value="ADP-ribosylation"/>
    <property type="match status" value="1"/>
</dbReference>
<feature type="repeat" description="TPR" evidence="8">
    <location>
        <begin position="823"/>
        <end position="856"/>
    </location>
</feature>
<dbReference type="Gene3D" id="3.90.176.10">
    <property type="entry name" value="Toxin ADP-ribosyltransferase, Chain A, domain 1"/>
    <property type="match status" value="1"/>
</dbReference>
<organism evidence="11 12">
    <name type="scientific">Adineta ricciae</name>
    <name type="common">Rotifer</name>
    <dbReference type="NCBI Taxonomy" id="249248"/>
    <lineage>
        <taxon>Eukaryota</taxon>
        <taxon>Metazoa</taxon>
        <taxon>Spiralia</taxon>
        <taxon>Gnathifera</taxon>
        <taxon>Rotifera</taxon>
        <taxon>Eurotatoria</taxon>
        <taxon>Bdelloidea</taxon>
        <taxon>Adinetida</taxon>
        <taxon>Adinetidae</taxon>
        <taxon>Adineta</taxon>
    </lineage>
</organism>
<dbReference type="PROSITE" id="PS50005">
    <property type="entry name" value="TPR"/>
    <property type="match status" value="5"/>
</dbReference>
<evidence type="ECO:0000256" key="1">
    <source>
        <dbReference type="ARBA" id="ARBA00009558"/>
    </source>
</evidence>
<dbReference type="EMBL" id="CAJNOR010003861">
    <property type="protein sequence ID" value="CAF1454570.1"/>
    <property type="molecule type" value="Genomic_DNA"/>
</dbReference>
<comment type="caution">
    <text evidence="11">The sequence shown here is derived from an EMBL/GenBank/DDBJ whole genome shotgun (WGS) entry which is preliminary data.</text>
</comment>
<feature type="repeat" description="TPR" evidence="8">
    <location>
        <begin position="384"/>
        <end position="417"/>
    </location>
</feature>
<dbReference type="InterPro" id="IPR000768">
    <property type="entry name" value="ART"/>
</dbReference>
<dbReference type="PROSITE" id="PS51996">
    <property type="entry name" value="TR_MART"/>
    <property type="match status" value="1"/>
</dbReference>
<evidence type="ECO:0000256" key="4">
    <source>
        <dbReference type="ARBA" id="ARBA00022695"/>
    </source>
</evidence>
<comment type="catalytic activity">
    <reaction evidence="7 9">
        <text>L-arginyl-[protein] + NAD(+) = N(omega)-(ADP-D-ribosyl)-L-arginyl-[protein] + nicotinamide + H(+)</text>
        <dbReference type="Rhea" id="RHEA:19149"/>
        <dbReference type="Rhea" id="RHEA-COMP:10532"/>
        <dbReference type="Rhea" id="RHEA-COMP:15087"/>
        <dbReference type="ChEBI" id="CHEBI:15378"/>
        <dbReference type="ChEBI" id="CHEBI:17154"/>
        <dbReference type="ChEBI" id="CHEBI:29965"/>
        <dbReference type="ChEBI" id="CHEBI:57540"/>
        <dbReference type="ChEBI" id="CHEBI:142554"/>
        <dbReference type="EC" id="2.4.2.31"/>
    </reaction>
</comment>
<accession>A0A815PVR1</accession>
<dbReference type="OrthoDB" id="1658288at2759"/>
<keyword evidence="5" id="KW-0677">Repeat</keyword>
<keyword evidence="6 8" id="KW-0802">TPR repeat</keyword>
<feature type="repeat" description="TPR" evidence="8">
    <location>
        <begin position="421"/>
        <end position="454"/>
    </location>
</feature>
<feature type="repeat" description="TPR" evidence="8">
    <location>
        <begin position="571"/>
        <end position="604"/>
    </location>
</feature>
<dbReference type="InterPro" id="IPR011990">
    <property type="entry name" value="TPR-like_helical_dom_sf"/>
</dbReference>
<dbReference type="Pfam" id="PF13374">
    <property type="entry name" value="TPR_10"/>
    <property type="match status" value="1"/>
</dbReference>
<gene>
    <name evidence="10" type="ORF">EDS130_LOCUS31812</name>
    <name evidence="11" type="ORF">XAT740_LOCUS37077</name>
</gene>
<dbReference type="Gene3D" id="1.25.40.10">
    <property type="entry name" value="Tetratricopeptide repeat domain"/>
    <property type="match status" value="4"/>
</dbReference>
<keyword evidence="12" id="KW-1185">Reference proteome</keyword>